<keyword evidence="4" id="KW-1133">Transmembrane helix</keyword>
<keyword evidence="2" id="KW-0812">Transmembrane</keyword>
<dbReference type="Pfam" id="PF03816">
    <property type="entry name" value="LytR_cpsA_psr"/>
    <property type="match status" value="1"/>
</dbReference>
<dbReference type="EMBL" id="LECW02000004">
    <property type="protein sequence ID" value="KRT95407.1"/>
    <property type="molecule type" value="Genomic_DNA"/>
</dbReference>
<evidence type="ECO:0000256" key="1">
    <source>
        <dbReference type="ARBA" id="ARBA00006068"/>
    </source>
</evidence>
<dbReference type="PANTHER" id="PTHR33392">
    <property type="entry name" value="POLYISOPRENYL-TEICHOIC ACID--PEPTIDOGLYCAN TEICHOIC ACID TRANSFERASE TAGU"/>
    <property type="match status" value="1"/>
</dbReference>
<evidence type="ECO:0000259" key="5">
    <source>
        <dbReference type="Pfam" id="PF03816"/>
    </source>
</evidence>
<dbReference type="InterPro" id="IPR050922">
    <property type="entry name" value="LytR/CpsA/Psr_CW_biosynth"/>
</dbReference>
<evidence type="ECO:0000256" key="3">
    <source>
        <dbReference type="ARBA" id="ARBA00022968"/>
    </source>
</evidence>
<dbReference type="EMBL" id="JARRTL010000008">
    <property type="protein sequence ID" value="MEC0484720.1"/>
    <property type="molecule type" value="Genomic_DNA"/>
</dbReference>
<comment type="similarity">
    <text evidence="1">Belongs to the LytR/CpsA/Psr (LCP) family.</text>
</comment>
<dbReference type="Proteomes" id="UP000036168">
    <property type="component" value="Unassembled WGS sequence"/>
</dbReference>
<gene>
    <name evidence="6" type="ORF">AB447_210475</name>
    <name evidence="7" type="ORF">P8828_07625</name>
</gene>
<organism evidence="6 8">
    <name type="scientific">Bacillus glycinifermentans</name>
    <dbReference type="NCBI Taxonomy" id="1664069"/>
    <lineage>
        <taxon>Bacteria</taxon>
        <taxon>Bacillati</taxon>
        <taxon>Bacillota</taxon>
        <taxon>Bacilli</taxon>
        <taxon>Bacillales</taxon>
        <taxon>Bacillaceae</taxon>
        <taxon>Bacillus</taxon>
    </lineage>
</organism>
<dbReference type="OrthoDB" id="27330at2"/>
<dbReference type="NCBIfam" id="TIGR00350">
    <property type="entry name" value="lytR_cpsA_psr"/>
    <property type="match status" value="1"/>
</dbReference>
<evidence type="ECO:0000313" key="6">
    <source>
        <dbReference type="EMBL" id="KRT95407.1"/>
    </source>
</evidence>
<accession>A0A0T6BUU8</accession>
<dbReference type="Gene3D" id="3.40.630.190">
    <property type="entry name" value="LCP protein"/>
    <property type="match status" value="1"/>
</dbReference>
<dbReference type="RefSeq" id="WP_048352951.1">
    <property type="nucleotide sequence ID" value="NZ_CP023481.1"/>
</dbReference>
<reference evidence="6 8" key="1">
    <citation type="journal article" date="2015" name="Int. J. Syst. Evol. Microbiol.">
        <title>Bacillus glycinifermentans sp. nov., isolated from fermented soybean paste.</title>
        <authorList>
            <person name="Kim S.J."/>
            <person name="Dunlap C.A."/>
            <person name="Kwon S.W."/>
            <person name="Rooney A.P."/>
        </authorList>
    </citation>
    <scope>NUCLEOTIDE SEQUENCE [LARGE SCALE GENOMIC DNA]</scope>
    <source>
        <strain evidence="6 8">GO-13</strain>
    </source>
</reference>
<dbReference type="PANTHER" id="PTHR33392:SF6">
    <property type="entry name" value="POLYISOPRENYL-TEICHOIC ACID--PEPTIDOGLYCAN TEICHOIC ACID TRANSFERASE TAGU"/>
    <property type="match status" value="1"/>
</dbReference>
<comment type="caution">
    <text evidence="6">The sequence shown here is derived from an EMBL/GenBank/DDBJ whole genome shotgun (WGS) entry which is preliminary data.</text>
</comment>
<evidence type="ECO:0000313" key="9">
    <source>
        <dbReference type="Proteomes" id="UP001341297"/>
    </source>
</evidence>
<reference evidence="7 9" key="3">
    <citation type="submission" date="2023-03" db="EMBL/GenBank/DDBJ databases">
        <title>Agriculturally important microbes genome sequencing.</title>
        <authorList>
            <person name="Dunlap C."/>
        </authorList>
    </citation>
    <scope>NUCLEOTIDE SEQUENCE [LARGE SCALE GENOMIC DNA]</scope>
    <source>
        <strain evidence="7 9">CBP-3203</strain>
    </source>
</reference>
<reference evidence="6" key="2">
    <citation type="submission" date="2015-10" db="EMBL/GenBank/DDBJ databases">
        <authorList>
            <person name="Gilbert D.G."/>
        </authorList>
    </citation>
    <scope>NUCLEOTIDE SEQUENCE</scope>
    <source>
        <strain evidence="6">GO-13</strain>
    </source>
</reference>
<dbReference type="InterPro" id="IPR004474">
    <property type="entry name" value="LytR_CpsA_psr"/>
</dbReference>
<keyword evidence="3" id="KW-0735">Signal-anchor</keyword>
<keyword evidence="4" id="KW-0472">Membrane</keyword>
<dbReference type="GO" id="GO:0071555">
    <property type="term" value="P:cell wall organization"/>
    <property type="evidence" value="ECO:0007669"/>
    <property type="project" value="UniProtKB-KW"/>
</dbReference>
<evidence type="ECO:0000256" key="4">
    <source>
        <dbReference type="ARBA" id="ARBA00022989"/>
    </source>
</evidence>
<dbReference type="Proteomes" id="UP001341297">
    <property type="component" value="Unassembled WGS sequence"/>
</dbReference>
<name>A0A0T6BUU8_9BACI</name>
<sequence length="301" mass="34316">MRKRKLKIKNTVLFVLALLITVGGLVSYGVYRNVAKSISNMYEPLHRDSEQKKAAPHDPISILLLGIDERPGDNGRPDSMIVMTVNPETKKATMTSIPRDTRVFIRSKNTFSKMNSAYTYGGIEGTVQTVEQFLDIPINYYIKVNMDGFKDIVDAVGGVTVNNRIDFTLEGVHLSKGKLHLDGKTALTYARMRKDDPRGDFGRQQRQREIINQIIHEGAQLKSLTNYQEILTALEKNIKTNLTLDKMIDIQSSYKEAAKDIKQFEIEGEDKKIDGLWFHVVTDEKRKEISKKLRRQLNLKS</sequence>
<feature type="domain" description="Cell envelope-related transcriptional attenuator" evidence="5">
    <location>
        <begin position="76"/>
        <end position="217"/>
    </location>
</feature>
<protein>
    <submittedName>
        <fullName evidence="7">LCP family protein</fullName>
    </submittedName>
    <submittedName>
        <fullName evidence="6">Trascriptional regulator</fullName>
    </submittedName>
</protein>
<evidence type="ECO:0000313" key="8">
    <source>
        <dbReference type="Proteomes" id="UP000036168"/>
    </source>
</evidence>
<evidence type="ECO:0000256" key="2">
    <source>
        <dbReference type="ARBA" id="ARBA00022692"/>
    </source>
</evidence>
<proteinExistence type="inferred from homology"/>
<keyword evidence="9" id="KW-1185">Reference proteome</keyword>
<dbReference type="AlphaFoldDB" id="A0A0T6BUU8"/>
<evidence type="ECO:0000313" key="7">
    <source>
        <dbReference type="EMBL" id="MEC0484720.1"/>
    </source>
</evidence>